<evidence type="ECO:0000313" key="1">
    <source>
        <dbReference type="EMBL" id="EGG21827.1"/>
    </source>
</evidence>
<organism evidence="1 2">
    <name type="scientific">Cavenderia fasciculata</name>
    <name type="common">Slime mold</name>
    <name type="synonym">Dictyostelium fasciculatum</name>
    <dbReference type="NCBI Taxonomy" id="261658"/>
    <lineage>
        <taxon>Eukaryota</taxon>
        <taxon>Amoebozoa</taxon>
        <taxon>Evosea</taxon>
        <taxon>Eumycetozoa</taxon>
        <taxon>Dictyostelia</taxon>
        <taxon>Acytosteliales</taxon>
        <taxon>Cavenderiaceae</taxon>
        <taxon>Cavenderia</taxon>
    </lineage>
</organism>
<dbReference type="AlphaFoldDB" id="F4PUB2"/>
<dbReference type="GeneID" id="14873500"/>
<dbReference type="RefSeq" id="XP_004359677.1">
    <property type="nucleotide sequence ID" value="XM_004359620.1"/>
</dbReference>
<dbReference type="EMBL" id="GL883010">
    <property type="protein sequence ID" value="EGG21827.1"/>
    <property type="molecule type" value="Genomic_DNA"/>
</dbReference>
<gene>
    <name evidence="1" type="ORF">DFA_01713</name>
</gene>
<keyword evidence="2" id="KW-1185">Reference proteome</keyword>
<name>F4PUB2_CACFS</name>
<protein>
    <submittedName>
        <fullName evidence="1">Uncharacterized protein</fullName>
    </submittedName>
</protein>
<accession>F4PUB2</accession>
<evidence type="ECO:0000313" key="2">
    <source>
        <dbReference type="Proteomes" id="UP000007797"/>
    </source>
</evidence>
<dbReference type="Proteomes" id="UP000007797">
    <property type="component" value="Unassembled WGS sequence"/>
</dbReference>
<proteinExistence type="predicted"/>
<dbReference type="KEGG" id="dfa:DFA_01713"/>
<reference evidence="2" key="1">
    <citation type="journal article" date="2011" name="Genome Res.">
        <title>Phylogeny-wide analysis of social amoeba genomes highlights ancient origins for complex intercellular communication.</title>
        <authorList>
            <person name="Heidel A.J."/>
            <person name="Lawal H.M."/>
            <person name="Felder M."/>
            <person name="Schilde C."/>
            <person name="Helps N.R."/>
            <person name="Tunggal B."/>
            <person name="Rivero F."/>
            <person name="John U."/>
            <person name="Schleicher M."/>
            <person name="Eichinger L."/>
            <person name="Platzer M."/>
            <person name="Noegel A.A."/>
            <person name="Schaap P."/>
            <person name="Gloeckner G."/>
        </authorList>
    </citation>
    <scope>NUCLEOTIDE SEQUENCE [LARGE SCALE GENOMIC DNA]</scope>
    <source>
        <strain evidence="2">SH3</strain>
    </source>
</reference>
<sequence length="38" mass="4130">MDMNDKGTKKLSLSTEFINGSTLVNNGNNNDTAEKDNV</sequence>